<comment type="caution">
    <text evidence="1">The sequence shown here is derived from an EMBL/GenBank/DDBJ whole genome shotgun (WGS) entry which is preliminary data.</text>
</comment>
<gene>
    <name evidence="1" type="ORF">QWJ38_00255</name>
</gene>
<dbReference type="Proteomes" id="UP001228044">
    <property type="component" value="Unassembled WGS sequence"/>
</dbReference>
<reference evidence="1 2" key="1">
    <citation type="submission" date="2023-06" db="EMBL/GenBank/DDBJ databases">
        <title>Pelomonas sp. PFR6 16S ribosomal RNA gene Genome sequencing and assembly.</title>
        <authorList>
            <person name="Woo H."/>
        </authorList>
    </citation>
    <scope>NUCLEOTIDE SEQUENCE [LARGE SCALE GENOMIC DNA]</scope>
    <source>
        <strain evidence="1 2">PFR6</strain>
    </source>
</reference>
<dbReference type="GO" id="GO:0016787">
    <property type="term" value="F:hydrolase activity"/>
    <property type="evidence" value="ECO:0007669"/>
    <property type="project" value="UniProtKB-KW"/>
</dbReference>
<accession>A0ABT8DL49</accession>
<keyword evidence="2" id="KW-1185">Reference proteome</keyword>
<sequence length="204" mass="22598">MSAIAADVCPRTPRLLIVPGLHDSGPAHWQSWLERGDRAATRVVQRDFAHPDLARWSARIDRVLETAGEEGGRWIAVAHSFGTLALVDHLRRRPDSPIREALLVAPADPDRFGIAEALPHRPLGRPLRLIASRNDPWMSAANAARWAARWGASLSDLGAVGHINTEAGFGPFPLARQWVEAARARAARERRVALAEWREWSFAI</sequence>
<evidence type="ECO:0000313" key="2">
    <source>
        <dbReference type="Proteomes" id="UP001228044"/>
    </source>
</evidence>
<dbReference type="EMBL" id="JAUHHC010000001">
    <property type="protein sequence ID" value="MDN3918696.1"/>
    <property type="molecule type" value="Genomic_DNA"/>
</dbReference>
<keyword evidence="1" id="KW-0378">Hydrolase</keyword>
<evidence type="ECO:0000313" key="1">
    <source>
        <dbReference type="EMBL" id="MDN3918696.1"/>
    </source>
</evidence>
<proteinExistence type="predicted"/>
<organism evidence="1 2">
    <name type="scientific">Roseateles violae</name>
    <dbReference type="NCBI Taxonomy" id="3058042"/>
    <lineage>
        <taxon>Bacteria</taxon>
        <taxon>Pseudomonadati</taxon>
        <taxon>Pseudomonadota</taxon>
        <taxon>Betaproteobacteria</taxon>
        <taxon>Burkholderiales</taxon>
        <taxon>Sphaerotilaceae</taxon>
        <taxon>Roseateles</taxon>
    </lineage>
</organism>
<protein>
    <submittedName>
        <fullName evidence="1">Alpha/beta hydrolase</fullName>
    </submittedName>
</protein>
<dbReference type="InterPro" id="IPR010662">
    <property type="entry name" value="RBBP9/YdeN"/>
</dbReference>
<dbReference type="Pfam" id="PF06821">
    <property type="entry name" value="Ser_hydrolase"/>
    <property type="match status" value="1"/>
</dbReference>
<dbReference type="InterPro" id="IPR029058">
    <property type="entry name" value="AB_hydrolase_fold"/>
</dbReference>
<dbReference type="SUPFAM" id="SSF53474">
    <property type="entry name" value="alpha/beta-Hydrolases"/>
    <property type="match status" value="1"/>
</dbReference>
<dbReference type="Gene3D" id="3.40.50.1820">
    <property type="entry name" value="alpha/beta hydrolase"/>
    <property type="match status" value="1"/>
</dbReference>
<name>A0ABT8DL49_9BURK</name>
<dbReference type="RefSeq" id="WP_290357028.1">
    <property type="nucleotide sequence ID" value="NZ_JAUHHC010000001.1"/>
</dbReference>